<organism evidence="2 3">
    <name type="scientific">Pyrus ussuriensis x Pyrus communis</name>
    <dbReference type="NCBI Taxonomy" id="2448454"/>
    <lineage>
        <taxon>Eukaryota</taxon>
        <taxon>Viridiplantae</taxon>
        <taxon>Streptophyta</taxon>
        <taxon>Embryophyta</taxon>
        <taxon>Tracheophyta</taxon>
        <taxon>Spermatophyta</taxon>
        <taxon>Magnoliopsida</taxon>
        <taxon>eudicotyledons</taxon>
        <taxon>Gunneridae</taxon>
        <taxon>Pentapetalae</taxon>
        <taxon>rosids</taxon>
        <taxon>fabids</taxon>
        <taxon>Rosales</taxon>
        <taxon>Rosaceae</taxon>
        <taxon>Amygdaloideae</taxon>
        <taxon>Maleae</taxon>
        <taxon>Pyrus</taxon>
    </lineage>
</organism>
<dbReference type="AlphaFoldDB" id="A0A5N5FMZ9"/>
<protein>
    <submittedName>
        <fullName evidence="2">Uncharacterized protein</fullName>
    </submittedName>
</protein>
<proteinExistence type="predicted"/>
<dbReference type="OrthoDB" id="1930729at2759"/>
<keyword evidence="3" id="KW-1185">Reference proteome</keyword>
<comment type="caution">
    <text evidence="2">The sequence shown here is derived from an EMBL/GenBank/DDBJ whole genome shotgun (WGS) entry which is preliminary data.</text>
</comment>
<name>A0A5N5FMZ9_9ROSA</name>
<gene>
    <name evidence="2" type="ORF">D8674_003675</name>
</gene>
<reference evidence="2 3" key="3">
    <citation type="submission" date="2019-11" db="EMBL/GenBank/DDBJ databases">
        <title>A de novo genome assembly of a pear dwarfing rootstock.</title>
        <authorList>
            <person name="Wang F."/>
            <person name="Wang J."/>
            <person name="Li S."/>
            <person name="Zhang Y."/>
            <person name="Fang M."/>
            <person name="Ma L."/>
            <person name="Zhao Y."/>
            <person name="Jiang S."/>
        </authorList>
    </citation>
    <scope>NUCLEOTIDE SEQUENCE [LARGE SCALE GENOMIC DNA]</scope>
    <source>
        <strain evidence="2">S2</strain>
        <tissue evidence="2">Leaf</tissue>
    </source>
</reference>
<dbReference type="Proteomes" id="UP000327157">
    <property type="component" value="Chromosome 10"/>
</dbReference>
<feature type="region of interest" description="Disordered" evidence="1">
    <location>
        <begin position="46"/>
        <end position="70"/>
    </location>
</feature>
<accession>A0A5N5FMZ9</accession>
<reference evidence="3" key="2">
    <citation type="submission" date="2019-10" db="EMBL/GenBank/DDBJ databases">
        <title>A de novo genome assembly of a pear dwarfing rootstock.</title>
        <authorList>
            <person name="Wang F."/>
            <person name="Wang J."/>
            <person name="Li S."/>
            <person name="Zhang Y."/>
            <person name="Fang M."/>
            <person name="Ma L."/>
            <person name="Zhao Y."/>
            <person name="Jiang S."/>
        </authorList>
    </citation>
    <scope>NUCLEOTIDE SEQUENCE [LARGE SCALE GENOMIC DNA]</scope>
</reference>
<evidence type="ECO:0000256" key="1">
    <source>
        <dbReference type="SAM" id="MobiDB-lite"/>
    </source>
</evidence>
<evidence type="ECO:0000313" key="3">
    <source>
        <dbReference type="Proteomes" id="UP000327157"/>
    </source>
</evidence>
<feature type="compositionally biased region" description="Basic and acidic residues" evidence="1">
    <location>
        <begin position="55"/>
        <end position="70"/>
    </location>
</feature>
<dbReference type="EMBL" id="SMOL01000695">
    <property type="protein sequence ID" value="KAB2602670.1"/>
    <property type="molecule type" value="Genomic_DNA"/>
</dbReference>
<sequence>MAFKECKNKEDAFKLRLVYFAEAVLIRAKANITVNLDNLYLVEDMDSGEDGAEDSQNKGGREREVWRESA</sequence>
<reference evidence="2 3" key="1">
    <citation type="submission" date="2019-09" db="EMBL/GenBank/DDBJ databases">
        <authorList>
            <person name="Ou C."/>
        </authorList>
    </citation>
    <scope>NUCLEOTIDE SEQUENCE [LARGE SCALE GENOMIC DNA]</scope>
    <source>
        <strain evidence="2">S2</strain>
        <tissue evidence="2">Leaf</tissue>
    </source>
</reference>
<evidence type="ECO:0000313" key="2">
    <source>
        <dbReference type="EMBL" id="KAB2602670.1"/>
    </source>
</evidence>